<sequence length="178" mass="19998">MNGFSIALLLALGITTTGAQLLKKDLYAAINTTGRVWTVQRTFVRSSEKGEHTCVYAWQVSLEGDKYQFEQHYMEGGKRIMEPLHGRLSDGDSGPVLTVSKEEGGVGIPYTLYYWDNDRKCGILKFPDQKTKKIECELHVWEDYLLKSPSTPCDHDYDSICGPSKHAVYHSGCLTDAK</sequence>
<dbReference type="Pfam" id="PF02098">
    <property type="entry name" value="His_binding"/>
    <property type="match status" value="1"/>
</dbReference>
<dbReference type="InterPro" id="IPR012674">
    <property type="entry name" value="Calycin"/>
</dbReference>
<organism evidence="2">
    <name type="scientific">Amblyomma cajennense</name>
    <name type="common">Cayenne tick</name>
    <name type="synonym">Acarus cajennensis</name>
    <dbReference type="NCBI Taxonomy" id="34607"/>
    <lineage>
        <taxon>Eukaryota</taxon>
        <taxon>Metazoa</taxon>
        <taxon>Ecdysozoa</taxon>
        <taxon>Arthropoda</taxon>
        <taxon>Chelicerata</taxon>
        <taxon>Arachnida</taxon>
        <taxon>Acari</taxon>
        <taxon>Parasitiformes</taxon>
        <taxon>Ixodida</taxon>
        <taxon>Ixodoidea</taxon>
        <taxon>Ixodidae</taxon>
        <taxon>Amblyomminae</taxon>
        <taxon>Amblyomma</taxon>
    </lineage>
</organism>
<dbReference type="AlphaFoldDB" id="A0A023FTJ9"/>
<accession>A0A023FTJ9</accession>
<reference evidence="2" key="1">
    <citation type="submission" date="2014-03" db="EMBL/GenBank/DDBJ databases">
        <title>The sialotranscriptome of Amblyomma triste, Amblyomma parvum and Amblyomma cajennense ticks, uncovered by 454-based RNA-seq.</title>
        <authorList>
            <person name="Garcia G.R."/>
            <person name="Gardinassi L.G."/>
            <person name="Ribeiro J.M."/>
            <person name="Anatriello E."/>
            <person name="Ferreira B.R."/>
            <person name="Moreira H.N."/>
            <person name="Mafra C."/>
            <person name="Olegario M.M."/>
            <person name="Szabo P.J."/>
            <person name="Miranda-Santos I.K."/>
            <person name="Maruyama S.R."/>
        </authorList>
    </citation>
    <scope>NUCLEOTIDE SEQUENCE</scope>
    <source>
        <strain evidence="2">Uberlandia</strain>
        <tissue evidence="2">Salivary glands</tissue>
    </source>
</reference>
<feature type="signal peptide" evidence="1">
    <location>
        <begin position="1"/>
        <end position="19"/>
    </location>
</feature>
<proteinExistence type="evidence at transcript level"/>
<keyword evidence="1" id="KW-0732">Signal</keyword>
<dbReference type="GO" id="GO:0043176">
    <property type="term" value="F:amine binding"/>
    <property type="evidence" value="ECO:0007669"/>
    <property type="project" value="InterPro"/>
</dbReference>
<dbReference type="GO" id="GO:0030682">
    <property type="term" value="P:symbiont-mediated perturbation of host defenses"/>
    <property type="evidence" value="ECO:0007669"/>
    <property type="project" value="InterPro"/>
</dbReference>
<evidence type="ECO:0000256" key="1">
    <source>
        <dbReference type="SAM" id="SignalP"/>
    </source>
</evidence>
<name>A0A023FTJ9_AMBCJ</name>
<dbReference type="InterPro" id="IPR002970">
    <property type="entry name" value="Tick_his-bd"/>
</dbReference>
<dbReference type="EMBL" id="GBBK01000454">
    <property type="protein sequence ID" value="JAC24028.1"/>
    <property type="molecule type" value="mRNA"/>
</dbReference>
<protein>
    <submittedName>
        <fullName evidence="2">Putative lipocalin-2 1</fullName>
    </submittedName>
</protein>
<dbReference type="Gene3D" id="2.40.128.20">
    <property type="match status" value="1"/>
</dbReference>
<dbReference type="SUPFAM" id="SSF50814">
    <property type="entry name" value="Lipocalins"/>
    <property type="match status" value="1"/>
</dbReference>
<evidence type="ECO:0000313" key="2">
    <source>
        <dbReference type="EMBL" id="JAC24028.1"/>
    </source>
</evidence>
<feature type="chain" id="PRO_5001520210" evidence="1">
    <location>
        <begin position="20"/>
        <end position="178"/>
    </location>
</feature>